<keyword evidence="3" id="KW-1185">Reference proteome</keyword>
<feature type="region of interest" description="Disordered" evidence="1">
    <location>
        <begin position="120"/>
        <end position="143"/>
    </location>
</feature>
<sequence>MIEDFPQFEALPVRPEEIGDKEIWQPSWKCFCCQDTGKVQNHLVKLVIPDYDYDRDRLPICQLCGEGDKLYHLTEFGVIDTRFETLLCKKLDTLARKEWSKATQEQFAIAKKKVQLATDETAKSHSLRRSDRTHNDNREVQQRKAEIEAISSHKWEQMREEYLGVEND</sequence>
<evidence type="ECO:0000256" key="1">
    <source>
        <dbReference type="SAM" id="MobiDB-lite"/>
    </source>
</evidence>
<dbReference type="AlphaFoldDB" id="A0A8J7HRP7"/>
<dbReference type="RefSeq" id="WP_198126285.1">
    <property type="nucleotide sequence ID" value="NZ_JAECZC010000043.1"/>
</dbReference>
<evidence type="ECO:0000313" key="2">
    <source>
        <dbReference type="EMBL" id="MBH8564447.1"/>
    </source>
</evidence>
<accession>A0A8J7HRP7</accession>
<proteinExistence type="predicted"/>
<evidence type="ECO:0000313" key="3">
    <source>
        <dbReference type="Proteomes" id="UP000632766"/>
    </source>
</evidence>
<comment type="caution">
    <text evidence="2">The sequence shown here is derived from an EMBL/GenBank/DDBJ whole genome shotgun (WGS) entry which is preliminary data.</text>
</comment>
<reference evidence="2 3" key="1">
    <citation type="journal article" date="2021" name="Int. J. Syst. Evol. Microbiol.">
        <title>Amazonocrinis nigriterrae gen. nov., sp. nov., Atlanticothrix silvestris gen. nov., sp. nov. and Dendronalium phyllosphericum gen. nov., sp. nov., nostocacean cyanobacteria from Brazilian environments.</title>
        <authorList>
            <person name="Alvarenga D.O."/>
            <person name="Andreote A.P.D."/>
            <person name="Branco L.H.Z."/>
            <person name="Delbaje E."/>
            <person name="Cruz R.B."/>
            <person name="Varani A.M."/>
            <person name="Fiore M.F."/>
        </authorList>
    </citation>
    <scope>NUCLEOTIDE SEQUENCE [LARGE SCALE GENOMIC DNA]</scope>
    <source>
        <strain evidence="2 3">CENA67</strain>
    </source>
</reference>
<gene>
    <name evidence="2" type="ORF">I8748_20055</name>
</gene>
<dbReference type="Proteomes" id="UP000632766">
    <property type="component" value="Unassembled WGS sequence"/>
</dbReference>
<dbReference type="EMBL" id="JAECZC010000043">
    <property type="protein sequence ID" value="MBH8564447.1"/>
    <property type="molecule type" value="Genomic_DNA"/>
</dbReference>
<name>A0A8J7HRP7_9NOST</name>
<protein>
    <submittedName>
        <fullName evidence="2">Uncharacterized protein</fullName>
    </submittedName>
</protein>
<organism evidence="2 3">
    <name type="scientific">Amazonocrinis nigriterrae CENA67</name>
    <dbReference type="NCBI Taxonomy" id="2794033"/>
    <lineage>
        <taxon>Bacteria</taxon>
        <taxon>Bacillati</taxon>
        <taxon>Cyanobacteriota</taxon>
        <taxon>Cyanophyceae</taxon>
        <taxon>Nostocales</taxon>
        <taxon>Nostocaceae</taxon>
        <taxon>Amazonocrinis</taxon>
        <taxon>Amazonocrinis nigriterrae</taxon>
    </lineage>
</organism>